<comment type="caution">
    <text evidence="1">The sequence shown here is derived from an EMBL/GenBank/DDBJ whole genome shotgun (WGS) entry which is preliminary data.</text>
</comment>
<dbReference type="STRING" id="909613.UO65_1901"/>
<keyword evidence="2" id="KW-1185">Reference proteome</keyword>
<dbReference type="AlphaFoldDB" id="W7J9S7"/>
<proteinExistence type="predicted"/>
<gene>
    <name evidence="1" type="ORF">UO65_1901</name>
</gene>
<dbReference type="eggNOG" id="ENOG5031YCV">
    <property type="taxonomic scope" value="Bacteria"/>
</dbReference>
<dbReference type="Proteomes" id="UP000019277">
    <property type="component" value="Unassembled WGS sequence"/>
</dbReference>
<accession>W7J9S7</accession>
<protein>
    <submittedName>
        <fullName evidence="1">Uncharacterized protein</fullName>
    </submittedName>
</protein>
<evidence type="ECO:0000313" key="1">
    <source>
        <dbReference type="EMBL" id="EWC62779.1"/>
    </source>
</evidence>
<name>W7J9S7_9PSEU</name>
<dbReference type="EMBL" id="AYXG01000071">
    <property type="protein sequence ID" value="EWC62779.1"/>
    <property type="molecule type" value="Genomic_DNA"/>
</dbReference>
<reference evidence="1 2" key="1">
    <citation type="journal article" date="2014" name="Genome Announc.">
        <title>Draft Genome Sequence of the Antitrypanosomally Active Sponge-Associated Bacterium Actinokineospora sp. Strain EG49.</title>
        <authorList>
            <person name="Harjes J."/>
            <person name="Ryu T."/>
            <person name="Abdelmohsen U.R."/>
            <person name="Moitinho-Silva L."/>
            <person name="Horn H."/>
            <person name="Ravasi T."/>
            <person name="Hentschel U."/>
        </authorList>
    </citation>
    <scope>NUCLEOTIDE SEQUENCE [LARGE SCALE GENOMIC DNA]</scope>
    <source>
        <strain evidence="1 2">EG49</strain>
    </source>
</reference>
<organism evidence="1 2">
    <name type="scientific">Actinokineospora spheciospongiae</name>
    <dbReference type="NCBI Taxonomy" id="909613"/>
    <lineage>
        <taxon>Bacteria</taxon>
        <taxon>Bacillati</taxon>
        <taxon>Actinomycetota</taxon>
        <taxon>Actinomycetes</taxon>
        <taxon>Pseudonocardiales</taxon>
        <taxon>Pseudonocardiaceae</taxon>
        <taxon>Actinokineospora</taxon>
    </lineage>
</organism>
<evidence type="ECO:0000313" key="2">
    <source>
        <dbReference type="Proteomes" id="UP000019277"/>
    </source>
</evidence>
<sequence length="124" mass="13901">MDHDFSPMVTEQLVAMFERDVRLGVDTLVEIGYDPTAFEWMIEEFGAVGATRRVVLDPTPSFGLWRLKDRGLLAHSVEISTLLPWYAPLFDEAVRDAAWRKLELLGVDVRAEVAKVGSPLVGEV</sequence>